<gene>
    <name evidence="1" type="ORF">EYF80_062656</name>
</gene>
<sequence>MYEKKKKKKGRYCGTLSYMYHMLANSGPKRSI</sequence>
<evidence type="ECO:0000313" key="2">
    <source>
        <dbReference type="Proteomes" id="UP000314294"/>
    </source>
</evidence>
<comment type="caution">
    <text evidence="1">The sequence shown here is derived from an EMBL/GenBank/DDBJ whole genome shotgun (WGS) entry which is preliminary data.</text>
</comment>
<dbReference type="Proteomes" id="UP000314294">
    <property type="component" value="Unassembled WGS sequence"/>
</dbReference>
<accession>A0A4Z2EES9</accession>
<proteinExistence type="predicted"/>
<name>A0A4Z2EES9_9TELE</name>
<protein>
    <submittedName>
        <fullName evidence="1">Uncharacterized protein</fullName>
    </submittedName>
</protein>
<keyword evidence="2" id="KW-1185">Reference proteome</keyword>
<evidence type="ECO:0000313" key="1">
    <source>
        <dbReference type="EMBL" id="TNN27201.1"/>
    </source>
</evidence>
<dbReference type="EMBL" id="SRLO01008718">
    <property type="protein sequence ID" value="TNN27201.1"/>
    <property type="molecule type" value="Genomic_DNA"/>
</dbReference>
<reference evidence="1 2" key="1">
    <citation type="submission" date="2019-03" db="EMBL/GenBank/DDBJ databases">
        <title>First draft genome of Liparis tanakae, snailfish: a comprehensive survey of snailfish specific genes.</title>
        <authorList>
            <person name="Kim W."/>
            <person name="Song I."/>
            <person name="Jeong J.-H."/>
            <person name="Kim D."/>
            <person name="Kim S."/>
            <person name="Ryu S."/>
            <person name="Song J.Y."/>
            <person name="Lee S.K."/>
        </authorList>
    </citation>
    <scope>NUCLEOTIDE SEQUENCE [LARGE SCALE GENOMIC DNA]</scope>
    <source>
        <tissue evidence="1">Muscle</tissue>
    </source>
</reference>
<organism evidence="1 2">
    <name type="scientific">Liparis tanakae</name>
    <name type="common">Tanaka's snailfish</name>
    <dbReference type="NCBI Taxonomy" id="230148"/>
    <lineage>
        <taxon>Eukaryota</taxon>
        <taxon>Metazoa</taxon>
        <taxon>Chordata</taxon>
        <taxon>Craniata</taxon>
        <taxon>Vertebrata</taxon>
        <taxon>Euteleostomi</taxon>
        <taxon>Actinopterygii</taxon>
        <taxon>Neopterygii</taxon>
        <taxon>Teleostei</taxon>
        <taxon>Neoteleostei</taxon>
        <taxon>Acanthomorphata</taxon>
        <taxon>Eupercaria</taxon>
        <taxon>Perciformes</taxon>
        <taxon>Cottioidei</taxon>
        <taxon>Cottales</taxon>
        <taxon>Liparidae</taxon>
        <taxon>Liparis</taxon>
    </lineage>
</organism>
<dbReference type="AlphaFoldDB" id="A0A4Z2EES9"/>